<protein>
    <submittedName>
        <fullName evidence="2">Cell shape determination protein CcmA</fullName>
    </submittedName>
</protein>
<proteinExistence type="inferred from homology"/>
<dbReference type="AlphaFoldDB" id="A0A2H0YR75"/>
<evidence type="ECO:0000313" key="2">
    <source>
        <dbReference type="EMBL" id="PIS40978.1"/>
    </source>
</evidence>
<dbReference type="Pfam" id="PF04519">
    <property type="entry name" value="Bactofilin"/>
    <property type="match status" value="1"/>
</dbReference>
<dbReference type="Proteomes" id="UP000236845">
    <property type="component" value="Unassembled WGS sequence"/>
</dbReference>
<evidence type="ECO:0000313" key="3">
    <source>
        <dbReference type="Proteomes" id="UP000236845"/>
    </source>
</evidence>
<dbReference type="EMBL" id="PEXW01000012">
    <property type="protein sequence ID" value="PIS40978.1"/>
    <property type="molecule type" value="Genomic_DNA"/>
</dbReference>
<gene>
    <name evidence="2" type="ORF">COT26_00440</name>
</gene>
<organism evidence="2 3">
    <name type="scientific">Candidatus Kerfeldbacteria bacterium CG08_land_8_20_14_0_20_43_14</name>
    <dbReference type="NCBI Taxonomy" id="2014246"/>
    <lineage>
        <taxon>Bacteria</taxon>
        <taxon>Candidatus Kerfeldiibacteriota</taxon>
    </lineage>
</organism>
<dbReference type="InterPro" id="IPR007607">
    <property type="entry name" value="BacA/B"/>
</dbReference>
<comment type="similarity">
    <text evidence="1">Belongs to the bactofilin family.</text>
</comment>
<evidence type="ECO:0000256" key="1">
    <source>
        <dbReference type="ARBA" id="ARBA00044755"/>
    </source>
</evidence>
<dbReference type="PANTHER" id="PTHR35024">
    <property type="entry name" value="HYPOTHETICAL CYTOSOLIC PROTEIN"/>
    <property type="match status" value="1"/>
</dbReference>
<sequence length="128" mass="13539">MAIFKNDTQNSRQSETIIGSSVKVEGNFVGEGNVIIKGQLQGTLKTKNNVNIGPTAKVKANIEAQDIFLAGELHGNIKALGKLQIMSSAKIFGNFETQSLTVEAGASINGKCTMGSEALASEKIEKVK</sequence>
<accession>A0A2H0YR75</accession>
<comment type="caution">
    <text evidence="2">The sequence shown here is derived from an EMBL/GenBank/DDBJ whole genome shotgun (WGS) entry which is preliminary data.</text>
</comment>
<dbReference type="PANTHER" id="PTHR35024:SF4">
    <property type="entry name" value="POLYMER-FORMING CYTOSKELETAL PROTEIN"/>
    <property type="match status" value="1"/>
</dbReference>
<name>A0A2H0YR75_9BACT</name>
<reference evidence="3" key="1">
    <citation type="submission" date="2017-09" db="EMBL/GenBank/DDBJ databases">
        <title>Depth-based differentiation of microbial function through sediment-hosted aquifers and enrichment of novel symbionts in the deep terrestrial subsurface.</title>
        <authorList>
            <person name="Probst A.J."/>
            <person name="Ladd B."/>
            <person name="Jarett J.K."/>
            <person name="Geller-Mcgrath D.E."/>
            <person name="Sieber C.M.K."/>
            <person name="Emerson J.B."/>
            <person name="Anantharaman K."/>
            <person name="Thomas B.C."/>
            <person name="Malmstrom R."/>
            <person name="Stieglmeier M."/>
            <person name="Klingl A."/>
            <person name="Woyke T."/>
            <person name="Ryan C.M."/>
            <person name="Banfield J.F."/>
        </authorList>
    </citation>
    <scope>NUCLEOTIDE SEQUENCE [LARGE SCALE GENOMIC DNA]</scope>
</reference>